<dbReference type="GO" id="GO:0030424">
    <property type="term" value="C:axon"/>
    <property type="evidence" value="ECO:0007669"/>
    <property type="project" value="TreeGrafter"/>
</dbReference>
<keyword evidence="2" id="KW-0812">Transmembrane</keyword>
<keyword evidence="1" id="KW-0393">Immunoglobulin domain</keyword>
<dbReference type="InterPro" id="IPR036179">
    <property type="entry name" value="Ig-like_dom_sf"/>
</dbReference>
<gene>
    <name evidence="7" type="primary">LOC108734541</name>
</gene>
<dbReference type="GO" id="GO:0070593">
    <property type="term" value="P:dendrite self-avoidance"/>
    <property type="evidence" value="ECO:0007669"/>
    <property type="project" value="TreeGrafter"/>
</dbReference>
<evidence type="ECO:0000256" key="1">
    <source>
        <dbReference type="ARBA" id="ARBA00023319"/>
    </source>
</evidence>
<dbReference type="GO" id="GO:0007411">
    <property type="term" value="P:axon guidance"/>
    <property type="evidence" value="ECO:0007669"/>
    <property type="project" value="TreeGrafter"/>
</dbReference>
<evidence type="ECO:0000259" key="4">
    <source>
        <dbReference type="PROSITE" id="PS50835"/>
    </source>
</evidence>
<dbReference type="GO" id="GO:0005886">
    <property type="term" value="C:plasma membrane"/>
    <property type="evidence" value="ECO:0007669"/>
    <property type="project" value="TreeGrafter"/>
</dbReference>
<feature type="signal peptide" evidence="3">
    <location>
        <begin position="1"/>
        <end position="20"/>
    </location>
</feature>
<accession>A0A1W4WNG2</accession>
<dbReference type="PANTHER" id="PTHR10075">
    <property type="entry name" value="BASIGIN RELATED"/>
    <property type="match status" value="1"/>
</dbReference>
<dbReference type="KEGG" id="apln:108734541"/>
<dbReference type="SUPFAM" id="SSF48726">
    <property type="entry name" value="Immunoglobulin"/>
    <property type="match status" value="1"/>
</dbReference>
<dbReference type="InterPro" id="IPR003599">
    <property type="entry name" value="Ig_sub"/>
</dbReference>
<keyword evidence="2" id="KW-1133">Transmembrane helix</keyword>
<evidence type="ECO:0000259" key="5">
    <source>
        <dbReference type="PROSITE" id="PS50853"/>
    </source>
</evidence>
<dbReference type="CDD" id="cd00063">
    <property type="entry name" value="FN3"/>
    <property type="match status" value="1"/>
</dbReference>
<dbReference type="InterPro" id="IPR003961">
    <property type="entry name" value="FN3_dom"/>
</dbReference>
<keyword evidence="6" id="KW-1185">Reference proteome</keyword>
<dbReference type="SMART" id="SM00060">
    <property type="entry name" value="FN3"/>
    <property type="match status" value="1"/>
</dbReference>
<feature type="domain" description="Fibronectin type-III" evidence="5">
    <location>
        <begin position="101"/>
        <end position="197"/>
    </location>
</feature>
<dbReference type="Pfam" id="PF00041">
    <property type="entry name" value="fn3"/>
    <property type="match status" value="1"/>
</dbReference>
<dbReference type="AlphaFoldDB" id="A0A1W4WNG2"/>
<dbReference type="PROSITE" id="PS50853">
    <property type="entry name" value="FN3"/>
    <property type="match status" value="1"/>
</dbReference>
<dbReference type="FunCoup" id="A0A1W4WNG2">
    <property type="interactions" value="18"/>
</dbReference>
<organism evidence="6 7">
    <name type="scientific">Agrilus planipennis</name>
    <name type="common">Emerald ash borer</name>
    <name type="synonym">Agrilus marcopoli</name>
    <dbReference type="NCBI Taxonomy" id="224129"/>
    <lineage>
        <taxon>Eukaryota</taxon>
        <taxon>Metazoa</taxon>
        <taxon>Ecdysozoa</taxon>
        <taxon>Arthropoda</taxon>
        <taxon>Hexapoda</taxon>
        <taxon>Insecta</taxon>
        <taxon>Pterygota</taxon>
        <taxon>Neoptera</taxon>
        <taxon>Endopterygota</taxon>
        <taxon>Coleoptera</taxon>
        <taxon>Polyphaga</taxon>
        <taxon>Elateriformia</taxon>
        <taxon>Buprestoidea</taxon>
        <taxon>Buprestidae</taxon>
        <taxon>Agrilinae</taxon>
        <taxon>Agrilus</taxon>
    </lineage>
</organism>
<evidence type="ECO:0000313" key="7">
    <source>
        <dbReference type="RefSeq" id="XP_018321653.1"/>
    </source>
</evidence>
<feature type="transmembrane region" description="Helical" evidence="2">
    <location>
        <begin position="217"/>
        <end position="241"/>
    </location>
</feature>
<dbReference type="SMART" id="SM00409">
    <property type="entry name" value="IG"/>
    <property type="match status" value="1"/>
</dbReference>
<feature type="chain" id="PRO_5010721871" evidence="3">
    <location>
        <begin position="21"/>
        <end position="298"/>
    </location>
</feature>
<dbReference type="OrthoDB" id="6266590at2759"/>
<dbReference type="GeneID" id="108734541"/>
<dbReference type="InterPro" id="IPR007110">
    <property type="entry name" value="Ig-like_dom"/>
</dbReference>
<dbReference type="GO" id="GO:0098632">
    <property type="term" value="F:cell-cell adhesion mediator activity"/>
    <property type="evidence" value="ECO:0007669"/>
    <property type="project" value="TreeGrafter"/>
</dbReference>
<dbReference type="InterPro" id="IPR013783">
    <property type="entry name" value="Ig-like_fold"/>
</dbReference>
<dbReference type="InParanoid" id="A0A1W4WNG2"/>
<dbReference type="Proteomes" id="UP000192223">
    <property type="component" value="Unplaced"/>
</dbReference>
<name>A0A1W4WNG2_AGRPL</name>
<dbReference type="Pfam" id="PF00047">
    <property type="entry name" value="ig"/>
    <property type="match status" value="1"/>
</dbReference>
<dbReference type="RefSeq" id="XP_018321653.1">
    <property type="nucleotide sequence ID" value="XM_018466151.1"/>
</dbReference>
<feature type="domain" description="Ig-like" evidence="4">
    <location>
        <begin position="31"/>
        <end position="95"/>
    </location>
</feature>
<dbReference type="SUPFAM" id="SSF49265">
    <property type="entry name" value="Fibronectin type III"/>
    <property type="match status" value="1"/>
</dbReference>
<protein>
    <submittedName>
        <fullName evidence="7">Protein sidekick-1 isoform X1</fullName>
    </submittedName>
</protein>
<evidence type="ECO:0000256" key="3">
    <source>
        <dbReference type="SAM" id="SignalP"/>
    </source>
</evidence>
<dbReference type="PROSITE" id="PS50835">
    <property type="entry name" value="IG_LIKE"/>
    <property type="match status" value="1"/>
</dbReference>
<dbReference type="Gene3D" id="2.60.40.10">
    <property type="entry name" value="Immunoglobulins"/>
    <property type="match status" value="2"/>
</dbReference>
<dbReference type="GO" id="GO:0007156">
    <property type="term" value="P:homophilic cell adhesion via plasma membrane adhesion molecules"/>
    <property type="evidence" value="ECO:0007669"/>
    <property type="project" value="TreeGrafter"/>
</dbReference>
<reference evidence="7" key="1">
    <citation type="submission" date="2025-08" db="UniProtKB">
        <authorList>
            <consortium name="RefSeq"/>
        </authorList>
    </citation>
    <scope>IDENTIFICATION</scope>
    <source>
        <tissue evidence="7">Entire body</tissue>
    </source>
</reference>
<dbReference type="InterPro" id="IPR036116">
    <property type="entry name" value="FN3_sf"/>
</dbReference>
<keyword evidence="3" id="KW-0732">Signal</keyword>
<dbReference type="InterPro" id="IPR013151">
    <property type="entry name" value="Immunoglobulin_dom"/>
</dbReference>
<evidence type="ECO:0000313" key="6">
    <source>
        <dbReference type="Proteomes" id="UP000192223"/>
    </source>
</evidence>
<dbReference type="PANTHER" id="PTHR10075:SF100">
    <property type="entry name" value="FASCICLIN-2"/>
    <property type="match status" value="1"/>
</dbReference>
<dbReference type="InterPro" id="IPR003598">
    <property type="entry name" value="Ig_sub2"/>
</dbReference>
<dbReference type="SMART" id="SM00408">
    <property type="entry name" value="IGc2"/>
    <property type="match status" value="1"/>
</dbReference>
<evidence type="ECO:0000256" key="2">
    <source>
        <dbReference type="SAM" id="Phobius"/>
    </source>
</evidence>
<sequence>MYSLWKVTLFFLLFIVFITGSKIQQYAVDVGRNATIPCRISNTPSEVNWVRKGKGRLTILDDGSLFLNNVSLNDSGIYFCISSGEDGNDLNYTVNVKVRTTPNALNFTVHPKTVIALLCWDVLNTGGYPITGFAAEYRLFNSSEDWKVISSRISSNSRTYEVYNLKPNTTYTFRMWATNQLGQGAITEVHKTTLHNNQSAELARHFLTNAHTFDTRVWAIAVGIVMGTLLVLGTGTSLLLYQECRTPNGSDAQEIIELVPNIILNPGFEERGGLADENSNNETAVHLNNNSVVQPQNM</sequence>
<proteinExistence type="predicted"/>
<keyword evidence="2" id="KW-0472">Membrane</keyword>